<dbReference type="RefSeq" id="WP_072829604.1">
    <property type="nucleotide sequence ID" value="NZ_FQXP01000003.1"/>
</dbReference>
<dbReference type="EMBL" id="FQXP01000003">
    <property type="protein sequence ID" value="SHH45843.1"/>
    <property type="molecule type" value="Genomic_DNA"/>
</dbReference>
<keyword evidence="6" id="KW-0067">ATP-binding</keyword>
<evidence type="ECO:0000256" key="9">
    <source>
        <dbReference type="PIRNR" id="PIRNR003128"/>
    </source>
</evidence>
<dbReference type="GO" id="GO:0005524">
    <property type="term" value="F:ATP binding"/>
    <property type="evidence" value="ECO:0007669"/>
    <property type="project" value="UniProtKB-KW"/>
</dbReference>
<keyword evidence="4" id="KW-0547">Nucleotide-binding</keyword>
<dbReference type="Gene3D" id="3.40.50.300">
    <property type="entry name" value="P-loop containing nucleotide triphosphate hydrolases"/>
    <property type="match status" value="2"/>
</dbReference>
<evidence type="ECO:0000256" key="6">
    <source>
        <dbReference type="ARBA" id="ARBA00022840"/>
    </source>
</evidence>
<comment type="similarity">
    <text evidence="2 9">Belongs to the RecN family.</text>
</comment>
<dbReference type="InterPro" id="IPR027417">
    <property type="entry name" value="P-loop_NTPase"/>
</dbReference>
<evidence type="ECO:0000259" key="11">
    <source>
        <dbReference type="Pfam" id="PF02463"/>
    </source>
</evidence>
<keyword evidence="7 9" id="KW-0234">DNA repair</keyword>
<dbReference type="GO" id="GO:0006310">
    <property type="term" value="P:DNA recombination"/>
    <property type="evidence" value="ECO:0007669"/>
    <property type="project" value="InterPro"/>
</dbReference>
<organism evidence="12 13">
    <name type="scientific">Clostridium collagenovorans DSM 3089</name>
    <dbReference type="NCBI Taxonomy" id="1121306"/>
    <lineage>
        <taxon>Bacteria</taxon>
        <taxon>Bacillati</taxon>
        <taxon>Bacillota</taxon>
        <taxon>Clostridia</taxon>
        <taxon>Eubacteriales</taxon>
        <taxon>Clostridiaceae</taxon>
        <taxon>Clostridium</taxon>
    </lineage>
</organism>
<name>A0A1M5T655_9CLOT</name>
<keyword evidence="10" id="KW-0175">Coiled coil</keyword>
<dbReference type="GO" id="GO:0009432">
    <property type="term" value="P:SOS response"/>
    <property type="evidence" value="ECO:0007669"/>
    <property type="project" value="TreeGrafter"/>
</dbReference>
<evidence type="ECO:0000256" key="10">
    <source>
        <dbReference type="SAM" id="Coils"/>
    </source>
</evidence>
<evidence type="ECO:0000256" key="5">
    <source>
        <dbReference type="ARBA" id="ARBA00022763"/>
    </source>
</evidence>
<evidence type="ECO:0000313" key="13">
    <source>
        <dbReference type="Proteomes" id="UP000184526"/>
    </source>
</evidence>
<evidence type="ECO:0000256" key="4">
    <source>
        <dbReference type="ARBA" id="ARBA00022741"/>
    </source>
</evidence>
<sequence length="564" mass="65255">MLLQLTVRNFALIQDLCIDFNKGFNVLSGETGSGKSILIDSISFVLGGKFNKTLIRTGEEKTYVEAIFAIENPKTIELLKALEIEYEDFLILSRETFRTGKTIAKINGKSVIVSDLRKLSETLLDIHGQHENQNLLNSANHIQYLDDFGEEKLKNSFHSYREKYNQIILIKEKIKKIEENSGDNQKKIEFYKYQIDDIEKAKFKEDEDLELQERCEFLSNIENIEKVLTKSHGTLYGSDGDYASVFDKVNYVIRDLRTIEKSFPKVKEISDSLEESYYILEQVIRDLSSCKEGIYYDKNELDFINERLYIIENYKKRYGSTIKEILEYKSNLESELLELENGEEIIKSLNKDKDKLEISMKLDAEEIHRIRKELAINLEKLIKEELNYIGLEKTIIKIEVTFEDHFYETGCDKVIFLVSTNPGEPLKPLDTIVSGGELSRIMLALKTVFIDKDNIPTVIFDEIDTGISGRTAQSVAEKMYLISKQHQVFCITHLPQIASMCDFNYLVRKEVIEEKTYTFVKKMEMQDKLETIAKMIGGSEVTDLTLEHSREMLSLADEKKLKLC</sequence>
<dbReference type="NCBIfam" id="TIGR00634">
    <property type="entry name" value="recN"/>
    <property type="match status" value="1"/>
</dbReference>
<evidence type="ECO:0000256" key="3">
    <source>
        <dbReference type="ARBA" id="ARBA00021315"/>
    </source>
</evidence>
<dbReference type="PIRSF" id="PIRSF003128">
    <property type="entry name" value="RecN"/>
    <property type="match status" value="1"/>
</dbReference>
<proteinExistence type="inferred from homology"/>
<keyword evidence="13" id="KW-1185">Reference proteome</keyword>
<dbReference type="Pfam" id="PF02463">
    <property type="entry name" value="SMC_N"/>
    <property type="match status" value="1"/>
</dbReference>
<dbReference type="InterPro" id="IPR003395">
    <property type="entry name" value="RecF/RecN/SMC_N"/>
</dbReference>
<dbReference type="PANTHER" id="PTHR11059">
    <property type="entry name" value="DNA REPAIR PROTEIN RECN"/>
    <property type="match status" value="1"/>
</dbReference>
<comment type="function">
    <text evidence="1 9">May be involved in recombinational repair of damaged DNA.</text>
</comment>
<evidence type="ECO:0000313" key="12">
    <source>
        <dbReference type="EMBL" id="SHH45843.1"/>
    </source>
</evidence>
<dbReference type="InterPro" id="IPR004604">
    <property type="entry name" value="DNA_recomb/repair_RecN"/>
</dbReference>
<evidence type="ECO:0000256" key="1">
    <source>
        <dbReference type="ARBA" id="ARBA00003618"/>
    </source>
</evidence>
<evidence type="ECO:0000256" key="7">
    <source>
        <dbReference type="ARBA" id="ARBA00023204"/>
    </source>
</evidence>
<dbReference type="CDD" id="cd03241">
    <property type="entry name" value="ABC_RecN"/>
    <property type="match status" value="2"/>
</dbReference>
<protein>
    <recommendedName>
        <fullName evidence="3 9">DNA repair protein RecN</fullName>
    </recommendedName>
    <alternativeName>
        <fullName evidence="8 9">Recombination protein N</fullName>
    </alternativeName>
</protein>
<keyword evidence="5 9" id="KW-0227">DNA damage</keyword>
<evidence type="ECO:0000256" key="2">
    <source>
        <dbReference type="ARBA" id="ARBA00009441"/>
    </source>
</evidence>
<dbReference type="OrthoDB" id="9806954at2"/>
<accession>A0A1M5T655</accession>
<evidence type="ECO:0000256" key="8">
    <source>
        <dbReference type="ARBA" id="ARBA00033408"/>
    </source>
</evidence>
<dbReference type="GO" id="GO:0043590">
    <property type="term" value="C:bacterial nucleoid"/>
    <property type="evidence" value="ECO:0007669"/>
    <property type="project" value="TreeGrafter"/>
</dbReference>
<feature type="domain" description="RecF/RecN/SMC N-terminal" evidence="11">
    <location>
        <begin position="2"/>
        <end position="509"/>
    </location>
</feature>
<dbReference type="FunFam" id="3.40.50.300:FF:000319">
    <property type="entry name" value="DNA repair protein RecN"/>
    <property type="match status" value="1"/>
</dbReference>
<dbReference type="STRING" id="1121306.SAMN02745196_00438"/>
<feature type="coiled-coil region" evidence="10">
    <location>
        <begin position="322"/>
        <end position="384"/>
    </location>
</feature>
<dbReference type="Proteomes" id="UP000184526">
    <property type="component" value="Unassembled WGS sequence"/>
</dbReference>
<dbReference type="PANTHER" id="PTHR11059:SF0">
    <property type="entry name" value="DNA REPAIR PROTEIN RECN"/>
    <property type="match status" value="1"/>
</dbReference>
<dbReference type="SUPFAM" id="SSF52540">
    <property type="entry name" value="P-loop containing nucleoside triphosphate hydrolases"/>
    <property type="match status" value="1"/>
</dbReference>
<gene>
    <name evidence="12" type="ORF">SAMN02745196_00438</name>
</gene>
<reference evidence="12 13" key="1">
    <citation type="submission" date="2016-11" db="EMBL/GenBank/DDBJ databases">
        <authorList>
            <person name="Jaros S."/>
            <person name="Januszkiewicz K."/>
            <person name="Wedrychowicz H."/>
        </authorList>
    </citation>
    <scope>NUCLEOTIDE SEQUENCE [LARGE SCALE GENOMIC DNA]</scope>
    <source>
        <strain evidence="12 13">DSM 3089</strain>
    </source>
</reference>
<dbReference type="GO" id="GO:0006281">
    <property type="term" value="P:DNA repair"/>
    <property type="evidence" value="ECO:0007669"/>
    <property type="project" value="UniProtKB-KW"/>
</dbReference>
<dbReference type="AlphaFoldDB" id="A0A1M5T655"/>